<keyword evidence="2" id="KW-0326">Glycosidase</keyword>
<dbReference type="Pfam" id="PF00041">
    <property type="entry name" value="fn3"/>
    <property type="match status" value="3"/>
</dbReference>
<evidence type="ECO:0000259" key="5">
    <source>
        <dbReference type="PROSITE" id="PS50853"/>
    </source>
</evidence>
<feature type="domain" description="Fibronectin type-III" evidence="5">
    <location>
        <begin position="1679"/>
        <end position="1779"/>
    </location>
</feature>
<dbReference type="SUPFAM" id="SSF50969">
    <property type="entry name" value="YVTN repeat-like/Quinoprotein amine dehydrogenase"/>
    <property type="match status" value="1"/>
</dbReference>
<dbReference type="InterPro" id="IPR011044">
    <property type="entry name" value="Quino_amine_DH_bsu"/>
</dbReference>
<keyword evidence="3" id="KW-0624">Polysaccharide degradation</keyword>
<proteinExistence type="predicted"/>
<dbReference type="CDD" id="cd00063">
    <property type="entry name" value="FN3"/>
    <property type="match status" value="3"/>
</dbReference>
<dbReference type="RefSeq" id="WP_377465556.1">
    <property type="nucleotide sequence ID" value="NZ_JBHUOP010000002.1"/>
</dbReference>
<dbReference type="InterPro" id="IPR003961">
    <property type="entry name" value="FN3_dom"/>
</dbReference>
<feature type="region of interest" description="Disordered" evidence="4">
    <location>
        <begin position="375"/>
        <end position="426"/>
    </location>
</feature>
<evidence type="ECO:0000256" key="1">
    <source>
        <dbReference type="ARBA" id="ARBA00022737"/>
    </source>
</evidence>
<sequence>MQFVRKGWWKDRAQRRANPNRAKTWRRRMPSIVAGVTVPAVLATLAVANPGVTIAEVELNDGTVWITNTTDLKIGRYNAKVKELNGGVVTSGASFDVLQDESDVVAHEPATISRIDPATMSYSAVAQIPGQSKVALNAGIVAIADPTGRIWAAPVEALETINESTPVVADLSDGTALTIDSEGTIYAFDPGAGQVHTYTLINGGFVEQETIALKDSGGMALAQDPADQPVLSVVGTTPVVTANRTLHTPSTSVSLSQYGGQPIVQTNGAPRGAVFVATDRGLISVNINTGAVTTLIDGVSGRPAQPVFLGNCVHAAWTASGPNYTVLCGEAAASTGSIEDVTSLENVSAMSNLVFRVNRDQIVLNDTLAGRIWLPENVPQSEDPNWNDVETPDDNKETPEDDDETDPEQSDTTQCSTSDRAPRARDDEFGVRVDRATLLYVLSNDSVGQCGIIAITEVEDIPAEFGTVRRVDNGRALQAEILPSASGSVSFEYTITDGRGQNPPSTAKVTLTVTPEHVNDAPVELRQSRMEVEQGATTSYNVLANFVDPDGDQLVLADAKLEDGNGSLRFRKDGMVSYVADTQRVGMERATITVTDGERTLESELIIDVRSSGTLAPTITPIFRNAYVSSEIEVDVVSAVKNRSSEPVRLAAVDEVAGTEISVDLEAGTFTFMAPTPGSYYVNFTLVSPPHTVSGLARIDVREVPSDRLPPVAVSDVALLPGGGEVTVAPLDNDFDPNGGVMVLTGVELAPDSALSVGVIEHRFINISSRVSLTQPETIHYTVDNGYATAKGSILVQPVEPSTEQRPPSVKPITVSVRSGGVVTIPVLDYASDPDGDTLSLVRDLPSPLPESQGLLFVSGNVLRYQAPNTPRTTTTTFMIEDSAGQTAIGELTVNVHASNPETKTPPQPKRVTTRVYAGEAVRIPISLTGIDQDGDGVILLGQGDQLPTQGYVSNVGADWIEYTAYDTARGTDIFTYAVEDWTGQRAIGTIRVGVVEKPQAALPIVATDDEVTVKPGTTVAVRVTRNDVDPSGLALTVDELEEVAGVVARVVDNTIEVEVPQDAEPTYYIPYTVRNLAGGIGQATLRVNVSTEALILPPTVRDIIVSPVEAMDKTSVEVDVYAVAENPSGTPAELELTVPNSHADIAQVTGSGKVTVQLTETAQTVPFRLTNPEAPDQAFAYAFISVPALGDFPPVLRPKTRELVTSTAQEIQIPLAEFVQVGSGKTPIIRDASSVRSGQSDDSGLVVDSGTLRFVSERSFSGIASITFEVWDGTGETANSSILTLPITVRPIEELPPTFAPAVLQLPQGNEVVNVDLTRFTRAAAGMPEDTYSYAVAATPAYGVTAAIDGTVLSASAPAGATRGTRSEIAITLTYGLANKLNVTVPYEIVASTKQRPTVREHTITANAGQASQVNVLQGAIDPVGEGLRVVDVQVLTSGTGEATFNGPNVTITPESSFAGTMRVAYTVTDALNDPNRNVEGQVVVTVRKEPDAPTAPRVSNPGNKTVTVSWDAPNSNGAPVLDYRVTASPGGQTTVCQNTTCEISGLSNGTAYRFTVAARNEVGFSAESAPSSDITPDILPDAPSAPTVEFGDRQISVQWQAPRNEGSAIVRYLLEISPGIGSEGVSSRTVTGTSTTITGLKNGTAYTVRVRAVNSALAESGQGPWSPESERVIPAGVPEAPKVDVALPSDTPLGRQINVSWSPGSENGDSINRYTVRVMSGNTEVAVRRLEAAQTKWTFTEAENGVDYRFQVTARNKAGVSAPGVSDAISSFAVPSAPRALTSEVVADRNYAQGGAVKYLWDTPLETGGRGIRISHYEVRDSDTATSGTSHTREGITPGQDSGEVSVRACNTRGVCSGWTKLAGQTALTKPQSPTVTRVSAQRYDSYEFTIAARNTGGTSNVSLEYRLDSGAWQPLNGTKVSGTITDFGTADSRDVLIDVRASNSQGNSTISSETMTVLKRRPPGAPQNPVLQANESWEGQLTGTWQKATERGLPIEKYRYCIVQVGSNQPCDSSSWTGGEVVEGEPLKTRNHGGEVGQTYELRVWAIVTDSNGQSVDGPIAKATVVVPETTTDP</sequence>
<keyword evidence="3" id="KW-0119">Carbohydrate metabolism</keyword>
<name>A0ABW5XBX5_9MICO</name>
<keyword evidence="7" id="KW-1185">Reference proteome</keyword>
<feature type="domain" description="Fibronectin type-III" evidence="5">
    <location>
        <begin position="1494"/>
        <end position="1580"/>
    </location>
</feature>
<dbReference type="SMART" id="SM00060">
    <property type="entry name" value="FN3"/>
    <property type="match status" value="5"/>
</dbReference>
<dbReference type="PANTHER" id="PTHR13817">
    <property type="entry name" value="TITIN"/>
    <property type="match status" value="1"/>
</dbReference>
<gene>
    <name evidence="6" type="ORF">ACFSYH_05095</name>
</gene>
<dbReference type="InterPro" id="IPR050964">
    <property type="entry name" value="Striated_Muscle_Regulatory"/>
</dbReference>
<evidence type="ECO:0000256" key="2">
    <source>
        <dbReference type="ARBA" id="ARBA00023295"/>
    </source>
</evidence>
<evidence type="ECO:0000313" key="6">
    <source>
        <dbReference type="EMBL" id="MFD2839946.1"/>
    </source>
</evidence>
<accession>A0ABW5XBX5</accession>
<dbReference type="Gene3D" id="2.60.40.10">
    <property type="entry name" value="Immunoglobulins"/>
    <property type="match status" value="4"/>
</dbReference>
<dbReference type="Proteomes" id="UP001597391">
    <property type="component" value="Unassembled WGS sequence"/>
</dbReference>
<comment type="caution">
    <text evidence="6">The sequence shown here is derived from an EMBL/GenBank/DDBJ whole genome shotgun (WGS) entry which is preliminary data.</text>
</comment>
<dbReference type="EMBL" id="JBHUOP010000002">
    <property type="protein sequence ID" value="MFD2839946.1"/>
    <property type="molecule type" value="Genomic_DNA"/>
</dbReference>
<dbReference type="SUPFAM" id="SSF49265">
    <property type="entry name" value="Fibronectin type III"/>
    <property type="match status" value="2"/>
</dbReference>
<feature type="region of interest" description="Disordered" evidence="4">
    <location>
        <begin position="1492"/>
        <end position="1515"/>
    </location>
</feature>
<evidence type="ECO:0000256" key="4">
    <source>
        <dbReference type="SAM" id="MobiDB-lite"/>
    </source>
</evidence>
<reference evidence="7" key="1">
    <citation type="journal article" date="2019" name="Int. J. Syst. Evol. Microbiol.">
        <title>The Global Catalogue of Microorganisms (GCM) 10K type strain sequencing project: providing services to taxonomists for standard genome sequencing and annotation.</title>
        <authorList>
            <consortium name="The Broad Institute Genomics Platform"/>
            <consortium name="The Broad Institute Genome Sequencing Center for Infectious Disease"/>
            <person name="Wu L."/>
            <person name="Ma J."/>
        </authorList>
    </citation>
    <scope>NUCLEOTIDE SEQUENCE [LARGE SCALE GENOMIC DNA]</scope>
    <source>
        <strain evidence="7">KCTC 33576</strain>
    </source>
</reference>
<dbReference type="Pfam" id="PF17963">
    <property type="entry name" value="Big_9"/>
    <property type="match status" value="4"/>
</dbReference>
<feature type="compositionally biased region" description="Polar residues" evidence="4">
    <location>
        <begin position="1502"/>
        <end position="1515"/>
    </location>
</feature>
<keyword evidence="1" id="KW-0677">Repeat</keyword>
<organism evidence="6 7">
    <name type="scientific">Populibacterium corticicola</name>
    <dbReference type="NCBI Taxonomy" id="1812826"/>
    <lineage>
        <taxon>Bacteria</taxon>
        <taxon>Bacillati</taxon>
        <taxon>Actinomycetota</taxon>
        <taxon>Actinomycetes</taxon>
        <taxon>Micrococcales</taxon>
        <taxon>Jonesiaceae</taxon>
        <taxon>Populibacterium</taxon>
    </lineage>
</organism>
<dbReference type="InterPro" id="IPR036116">
    <property type="entry name" value="FN3_sf"/>
</dbReference>
<keyword evidence="2" id="KW-0378">Hydrolase</keyword>
<dbReference type="PRINTS" id="PR00014">
    <property type="entry name" value="FNTYPEIII"/>
</dbReference>
<dbReference type="NCBIfam" id="NF012211">
    <property type="entry name" value="tand_rpt_95"/>
    <property type="match status" value="2"/>
</dbReference>
<dbReference type="PROSITE" id="PS50853">
    <property type="entry name" value="FN3"/>
    <property type="match status" value="3"/>
</dbReference>
<evidence type="ECO:0000256" key="3">
    <source>
        <dbReference type="ARBA" id="ARBA00023326"/>
    </source>
</evidence>
<dbReference type="InterPro" id="IPR013783">
    <property type="entry name" value="Ig-like_fold"/>
</dbReference>
<dbReference type="Pfam" id="PF17803">
    <property type="entry name" value="Cadherin_4"/>
    <property type="match status" value="1"/>
</dbReference>
<feature type="compositionally biased region" description="Acidic residues" evidence="4">
    <location>
        <begin position="399"/>
        <end position="409"/>
    </location>
</feature>
<dbReference type="PANTHER" id="PTHR13817:SF73">
    <property type="entry name" value="FIBRONECTIN TYPE-III DOMAIN-CONTAINING PROTEIN"/>
    <property type="match status" value="1"/>
</dbReference>
<feature type="domain" description="Fibronectin type-III" evidence="5">
    <location>
        <begin position="1584"/>
        <end position="1678"/>
    </location>
</feature>
<feature type="region of interest" description="Disordered" evidence="4">
    <location>
        <begin position="1823"/>
        <end position="1845"/>
    </location>
</feature>
<protein>
    <submittedName>
        <fullName evidence="6">Ig-like domain-containing protein</fullName>
    </submittedName>
</protein>
<dbReference type="InterPro" id="IPR040853">
    <property type="entry name" value="RapA2_cadherin-like"/>
</dbReference>
<evidence type="ECO:0000313" key="7">
    <source>
        <dbReference type="Proteomes" id="UP001597391"/>
    </source>
</evidence>